<evidence type="ECO:0008006" key="3">
    <source>
        <dbReference type="Google" id="ProtNLM"/>
    </source>
</evidence>
<name>A0A178MDZ6_9CHLR</name>
<protein>
    <recommendedName>
        <fullName evidence="3">Acyl-CoA carboxylase subunit epsilon</fullName>
    </recommendedName>
</protein>
<gene>
    <name evidence="1" type="ORF">A6A03_11110</name>
</gene>
<accession>A0A178MDZ6</accession>
<sequence>MRVTTTGTPTEEEAAAAVAAITLLLAEEAAQADHTPAAPPARWRDSMRLMAQGLQPTRVPDTPRWSTIERLRRAGKGGMGIVGL</sequence>
<evidence type="ECO:0000313" key="1">
    <source>
        <dbReference type="EMBL" id="OAN47002.1"/>
    </source>
</evidence>
<dbReference type="AlphaFoldDB" id="A0A178MDZ6"/>
<reference evidence="1 2" key="1">
    <citation type="submission" date="2016-04" db="EMBL/GenBank/DDBJ databases">
        <title>Chloroflexus islandicus sp. nov., a thermophilic filamentous anoxygenic phototrophic bacterium from geyser Strokkur (Iceland).</title>
        <authorList>
            <person name="Gaisin V.A."/>
            <person name="Kalashnikov A.M."/>
            <person name="Sukhacheva M.V."/>
            <person name="Grouzdev D.S."/>
            <person name="Ivanov T.M."/>
            <person name="Kuznetsov B."/>
            <person name="Gorlenko V.M."/>
        </authorList>
    </citation>
    <scope>NUCLEOTIDE SEQUENCE [LARGE SCALE GENOMIC DNA]</scope>
    <source>
        <strain evidence="2">isl-2</strain>
    </source>
</reference>
<dbReference type="EMBL" id="LWQS01000040">
    <property type="protein sequence ID" value="OAN47002.1"/>
    <property type="molecule type" value="Genomic_DNA"/>
</dbReference>
<evidence type="ECO:0000313" key="2">
    <source>
        <dbReference type="Proteomes" id="UP000078287"/>
    </source>
</evidence>
<keyword evidence="2" id="KW-1185">Reference proteome</keyword>
<comment type="caution">
    <text evidence="1">The sequence shown here is derived from an EMBL/GenBank/DDBJ whole genome shotgun (WGS) entry which is preliminary data.</text>
</comment>
<organism evidence="1 2">
    <name type="scientific">Chloroflexus islandicus</name>
    <dbReference type="NCBI Taxonomy" id="1707952"/>
    <lineage>
        <taxon>Bacteria</taxon>
        <taxon>Bacillati</taxon>
        <taxon>Chloroflexota</taxon>
        <taxon>Chloroflexia</taxon>
        <taxon>Chloroflexales</taxon>
        <taxon>Chloroflexineae</taxon>
        <taxon>Chloroflexaceae</taxon>
        <taxon>Chloroflexus</taxon>
    </lineage>
</organism>
<dbReference type="STRING" id="1707952.A6A03_11110"/>
<proteinExistence type="predicted"/>
<dbReference type="RefSeq" id="WP_066784989.1">
    <property type="nucleotide sequence ID" value="NZ_LWQS01000040.1"/>
</dbReference>
<dbReference type="OrthoDB" id="165833at2"/>
<dbReference type="Proteomes" id="UP000078287">
    <property type="component" value="Unassembled WGS sequence"/>
</dbReference>